<reference evidence="1 2" key="1">
    <citation type="submission" date="2015-12" db="EMBL/GenBank/DDBJ databases">
        <title>The genome of Folsomia candida.</title>
        <authorList>
            <person name="Faddeeva A."/>
            <person name="Derks M.F."/>
            <person name="Anvar Y."/>
            <person name="Smit S."/>
            <person name="Van Straalen N."/>
            <person name="Roelofs D."/>
        </authorList>
    </citation>
    <scope>NUCLEOTIDE SEQUENCE [LARGE SCALE GENOMIC DNA]</scope>
    <source>
        <strain evidence="1 2">VU population</strain>
        <tissue evidence="1">Whole body</tissue>
    </source>
</reference>
<comment type="caution">
    <text evidence="1">The sequence shown here is derived from an EMBL/GenBank/DDBJ whole genome shotgun (WGS) entry which is preliminary data.</text>
</comment>
<dbReference type="SUPFAM" id="SSF52047">
    <property type="entry name" value="RNI-like"/>
    <property type="match status" value="1"/>
</dbReference>
<dbReference type="EMBL" id="LNIX01000005">
    <property type="protein sequence ID" value="OXA54625.1"/>
    <property type="molecule type" value="Genomic_DNA"/>
</dbReference>
<organism evidence="1 2">
    <name type="scientific">Folsomia candida</name>
    <name type="common">Springtail</name>
    <dbReference type="NCBI Taxonomy" id="158441"/>
    <lineage>
        <taxon>Eukaryota</taxon>
        <taxon>Metazoa</taxon>
        <taxon>Ecdysozoa</taxon>
        <taxon>Arthropoda</taxon>
        <taxon>Hexapoda</taxon>
        <taxon>Collembola</taxon>
        <taxon>Entomobryomorpha</taxon>
        <taxon>Isotomoidea</taxon>
        <taxon>Isotomidae</taxon>
        <taxon>Proisotominae</taxon>
        <taxon>Folsomia</taxon>
    </lineage>
</organism>
<evidence type="ECO:0000313" key="2">
    <source>
        <dbReference type="Proteomes" id="UP000198287"/>
    </source>
</evidence>
<dbReference type="OrthoDB" id="2870744at2759"/>
<proteinExistence type="predicted"/>
<dbReference type="Proteomes" id="UP000198287">
    <property type="component" value="Unassembled WGS sequence"/>
</dbReference>
<evidence type="ECO:0000313" key="1">
    <source>
        <dbReference type="EMBL" id="OXA54625.1"/>
    </source>
</evidence>
<dbReference type="AlphaFoldDB" id="A0A226EAP6"/>
<gene>
    <name evidence="1" type="ORF">Fcan01_10498</name>
</gene>
<sequence length="419" mass="48640">MDPAHWIDTFGYRLTHICDKFSDIVQILEISLEYEPCLQSVYQVLKNCCPNLKKLRINFEDNEYEPDLGIEILPGPLLRRPNLTLLKVTCEVQVTPSLTSLLQLIVNASPNLRKATIPWGFYPNFANSKRLDSLRVELDFPWPIEYAMEDFKPVELSRLLKKVGDQLVNLTFSRPGNYLMPPCDKAYNFKNSSKTRFKLPRTMSKLQKFENEMVDIFQHQRLDIERLPALKTLRIGKILEKSRRVDKLLENLYKAEKVFTSVENLAILEIQDPKLLDGLKTAFPNLKRLELDTRCKKYFKGELGEMLNTCKGLEGLKYLHLMVSTFSEPRLNIILTLLDSAELYKELKVFEILIFRGTVRGDLTEEEMDLFKKLLVAMNGMDRVTIHNFHVGEESRKKILDFMVSNTMSVSKFELFRGG</sequence>
<name>A0A226EAP6_FOLCA</name>
<accession>A0A226EAP6</accession>
<keyword evidence="2" id="KW-1185">Reference proteome</keyword>
<protein>
    <submittedName>
        <fullName evidence="1">Uncharacterized protein</fullName>
    </submittedName>
</protein>